<evidence type="ECO:0000313" key="4">
    <source>
        <dbReference type="Proteomes" id="UP000216020"/>
    </source>
</evidence>
<comment type="similarity">
    <text evidence="1">Belongs to the UPF0065 (bug) family.</text>
</comment>
<dbReference type="InterPro" id="IPR042100">
    <property type="entry name" value="Bug_dom1"/>
</dbReference>
<dbReference type="PIRSF" id="PIRSF017082">
    <property type="entry name" value="YflP"/>
    <property type="match status" value="1"/>
</dbReference>
<dbReference type="InterPro" id="IPR005064">
    <property type="entry name" value="BUG"/>
</dbReference>
<dbReference type="Gene3D" id="3.40.190.10">
    <property type="entry name" value="Periplasmic binding protein-like II"/>
    <property type="match status" value="1"/>
</dbReference>
<keyword evidence="4" id="KW-1185">Reference proteome</keyword>
<keyword evidence="2" id="KW-0732">Signal</keyword>
<evidence type="ECO:0008006" key="5">
    <source>
        <dbReference type="Google" id="ProtNLM"/>
    </source>
</evidence>
<gene>
    <name evidence="3" type="ORF">CAL29_07500</name>
</gene>
<protein>
    <recommendedName>
        <fullName evidence="5">ABC transporter substrate-binding protein</fullName>
    </recommendedName>
</protein>
<reference evidence="4" key="1">
    <citation type="submission" date="2017-05" db="EMBL/GenBank/DDBJ databases">
        <title>Complete and WGS of Bordetella genogroups.</title>
        <authorList>
            <person name="Spilker T."/>
            <person name="Lipuma J."/>
        </authorList>
    </citation>
    <scope>NUCLEOTIDE SEQUENCE [LARGE SCALE GENOMIC DNA]</scope>
    <source>
        <strain evidence="4">AU16122</strain>
    </source>
</reference>
<dbReference type="PANTHER" id="PTHR42928">
    <property type="entry name" value="TRICARBOXYLATE-BINDING PROTEIN"/>
    <property type="match status" value="1"/>
</dbReference>
<dbReference type="Gene3D" id="3.40.190.150">
    <property type="entry name" value="Bordetella uptake gene, domain 1"/>
    <property type="match status" value="1"/>
</dbReference>
<feature type="signal peptide" evidence="2">
    <location>
        <begin position="1"/>
        <end position="24"/>
    </location>
</feature>
<feature type="chain" id="PRO_5012447184" description="ABC transporter substrate-binding protein" evidence="2">
    <location>
        <begin position="25"/>
        <end position="324"/>
    </location>
</feature>
<comment type="caution">
    <text evidence="3">The sequence shown here is derived from an EMBL/GenBank/DDBJ whole genome shotgun (WGS) entry which is preliminary data.</text>
</comment>
<dbReference type="SUPFAM" id="SSF53850">
    <property type="entry name" value="Periplasmic binding protein-like II"/>
    <property type="match status" value="1"/>
</dbReference>
<accession>A0A261SMI1</accession>
<dbReference type="Proteomes" id="UP000216020">
    <property type="component" value="Unassembled WGS sequence"/>
</dbReference>
<evidence type="ECO:0000256" key="2">
    <source>
        <dbReference type="SAM" id="SignalP"/>
    </source>
</evidence>
<dbReference type="Pfam" id="PF03401">
    <property type="entry name" value="TctC"/>
    <property type="match status" value="1"/>
</dbReference>
<dbReference type="PANTHER" id="PTHR42928:SF5">
    <property type="entry name" value="BLR1237 PROTEIN"/>
    <property type="match status" value="1"/>
</dbReference>
<proteinExistence type="inferred from homology"/>
<dbReference type="AlphaFoldDB" id="A0A261SMI1"/>
<dbReference type="RefSeq" id="WP_094852271.1">
    <property type="nucleotide sequence ID" value="NZ_NEVM01000001.1"/>
</dbReference>
<evidence type="ECO:0000256" key="1">
    <source>
        <dbReference type="ARBA" id="ARBA00006987"/>
    </source>
</evidence>
<dbReference type="EMBL" id="NEVM01000001">
    <property type="protein sequence ID" value="OZI38172.1"/>
    <property type="molecule type" value="Genomic_DNA"/>
</dbReference>
<sequence>MSIARLISILGAGAAALCLGTATAASDFPQRTIRLVVPYPAGGTSDQLARAVAMQLTKSMGQTVYVENKAGGTGTIGALDVARSAPDGYTLMLTDQTVAISPSIFKKPKFDPVKDFTPIGEVATTPVLLVANKDTPFHSVKELVDAAHKAPDTIDYGAGGYGGSLHLAFERFAQEVNAKFSAIPYKGSGETMVGLLSGQVQIMISGVPSVAGQVRKGLVRGLAVTGEKRLAALPDVPTFAEAGVPGYQANSWLGIFGPANMDPAVVRRLNEALNAALRQPAMLQTMETMGSVPAGGTPEAFGAQVKKDVALWAQVARRANIKPQ</sequence>
<organism evidence="3 4">
    <name type="scientific">Bordetella genomosp. 10</name>
    <dbReference type="NCBI Taxonomy" id="1416804"/>
    <lineage>
        <taxon>Bacteria</taxon>
        <taxon>Pseudomonadati</taxon>
        <taxon>Pseudomonadota</taxon>
        <taxon>Betaproteobacteria</taxon>
        <taxon>Burkholderiales</taxon>
        <taxon>Alcaligenaceae</taxon>
        <taxon>Bordetella</taxon>
    </lineage>
</organism>
<name>A0A261SMI1_9BORD</name>
<dbReference type="OrthoDB" id="8678477at2"/>
<dbReference type="CDD" id="cd13578">
    <property type="entry name" value="PBP2_Bug27"/>
    <property type="match status" value="1"/>
</dbReference>
<evidence type="ECO:0000313" key="3">
    <source>
        <dbReference type="EMBL" id="OZI38172.1"/>
    </source>
</evidence>